<accession>A0ABV1TLG4</accession>
<dbReference type="Proteomes" id="UP001490365">
    <property type="component" value="Unassembled WGS sequence"/>
</dbReference>
<name>A0ABV1TLG4_9ACTN</name>
<dbReference type="EMBL" id="JBEOZM010000013">
    <property type="protein sequence ID" value="MER6270842.1"/>
    <property type="molecule type" value="Genomic_DNA"/>
</dbReference>
<comment type="caution">
    <text evidence="1">The sequence shown here is derived from an EMBL/GenBank/DDBJ whole genome shotgun (WGS) entry which is preliminary data.</text>
</comment>
<proteinExistence type="predicted"/>
<evidence type="ECO:0000313" key="2">
    <source>
        <dbReference type="Proteomes" id="UP001490365"/>
    </source>
</evidence>
<evidence type="ECO:0000313" key="1">
    <source>
        <dbReference type="EMBL" id="MER6270842.1"/>
    </source>
</evidence>
<dbReference type="RefSeq" id="WP_351959262.1">
    <property type="nucleotide sequence ID" value="NZ_JBEOZM010000013.1"/>
</dbReference>
<keyword evidence="2" id="KW-1185">Reference proteome</keyword>
<organism evidence="1 2">
    <name type="scientific">Streptomyces sp. 900105755</name>
    <dbReference type="NCBI Taxonomy" id="3154389"/>
    <lineage>
        <taxon>Bacteria</taxon>
        <taxon>Bacillati</taxon>
        <taxon>Actinomycetota</taxon>
        <taxon>Actinomycetes</taxon>
        <taxon>Kitasatosporales</taxon>
        <taxon>Streptomycetaceae</taxon>
        <taxon>Streptomyces</taxon>
    </lineage>
</organism>
<reference evidence="1 2" key="1">
    <citation type="submission" date="2024-06" db="EMBL/GenBank/DDBJ databases">
        <title>The Natural Products Discovery Center: Release of the First 8490 Sequenced Strains for Exploring Actinobacteria Biosynthetic Diversity.</title>
        <authorList>
            <person name="Kalkreuter E."/>
            <person name="Kautsar S.A."/>
            <person name="Yang D."/>
            <person name="Bader C.D."/>
            <person name="Teijaro C.N."/>
            <person name="Fluegel L."/>
            <person name="Davis C.M."/>
            <person name="Simpson J.R."/>
            <person name="Lauterbach L."/>
            <person name="Steele A.D."/>
            <person name="Gui C."/>
            <person name="Meng S."/>
            <person name="Li G."/>
            <person name="Viehrig K."/>
            <person name="Ye F."/>
            <person name="Su P."/>
            <person name="Kiefer A.F."/>
            <person name="Nichols A."/>
            <person name="Cepeda A.J."/>
            <person name="Yan W."/>
            <person name="Fan B."/>
            <person name="Jiang Y."/>
            <person name="Adhikari A."/>
            <person name="Zheng C.-J."/>
            <person name="Schuster L."/>
            <person name="Cowan T.M."/>
            <person name="Smanski M.J."/>
            <person name="Chevrette M.G."/>
            <person name="De Carvalho L.P.S."/>
            <person name="Shen B."/>
        </authorList>
    </citation>
    <scope>NUCLEOTIDE SEQUENCE [LARGE SCALE GENOMIC DNA]</scope>
    <source>
        <strain evidence="1 2">NPDC001694</strain>
    </source>
</reference>
<sequence>MRKGSHAYEQALDALVGILRERARQGAEPLQYGQVSNELQRLGHQVAAHEEPMPHLLEDACARENADGSLPMLSALVVRQETRMPSDGFFKLARRAPYRRTGDDVELWVDELRALAAHHARR</sequence>
<protein>
    <recommendedName>
        <fullName evidence="3">Transcriptional regulator</fullName>
    </recommendedName>
</protein>
<evidence type="ECO:0008006" key="3">
    <source>
        <dbReference type="Google" id="ProtNLM"/>
    </source>
</evidence>
<gene>
    <name evidence="1" type="ORF">ABT211_26645</name>
</gene>